<keyword evidence="2" id="KW-1185">Reference proteome</keyword>
<dbReference type="RefSeq" id="WP_094017893.1">
    <property type="nucleotide sequence ID" value="NZ_NMQW01000049.1"/>
</dbReference>
<accession>A0A229UIW5</accession>
<reference evidence="1 2" key="1">
    <citation type="submission" date="2017-07" db="EMBL/GenBank/DDBJ databases">
        <title>Genome sequencing and assembly of Paenibacillus rigui.</title>
        <authorList>
            <person name="Mayilraj S."/>
        </authorList>
    </citation>
    <scope>NUCLEOTIDE SEQUENCE [LARGE SCALE GENOMIC DNA]</scope>
    <source>
        <strain evidence="1 2">JCM 16352</strain>
    </source>
</reference>
<organism evidence="1 2">
    <name type="scientific">Paenibacillus rigui</name>
    <dbReference type="NCBI Taxonomy" id="554312"/>
    <lineage>
        <taxon>Bacteria</taxon>
        <taxon>Bacillati</taxon>
        <taxon>Bacillota</taxon>
        <taxon>Bacilli</taxon>
        <taxon>Bacillales</taxon>
        <taxon>Paenibacillaceae</taxon>
        <taxon>Paenibacillus</taxon>
    </lineage>
</organism>
<evidence type="ECO:0000313" key="2">
    <source>
        <dbReference type="Proteomes" id="UP000215509"/>
    </source>
</evidence>
<sequence>MTEYKKNEQEFTDAAWSRLQEKLAQEPRHEQWSRWSQQHPDAAAPLLTTAPSVVTAAGLPAAESNLTGLSAGPDTAPAAKRGAAFGGWLTKHKKWVSGAAAAIVLTAVIATPAGNEALASILNKFRMQQLTVVQENDLQAILNGAFEDGKEREAINKFGTFTQTSGKAFGEMTTEEAAKKLGHKLFIPKEFNTKDRSIYVSPSQTITFKMNVDEVNKAMTRLGAKKLLPASVDGKPITLETGEAIHLYVQSDPDSKRSPGYSLSQLPVPTITVDPSIKVAEALDAVLQFPMLPQSLKESLQTANVLNGGAVPMPVIANGQTEKTKVEGVEVIVTTMEYGHGQDKMLSATWIDHGQLLRLDGSNALTDRQALLAKVSELIKS</sequence>
<dbReference type="EMBL" id="NMQW01000049">
    <property type="protein sequence ID" value="OXM83301.1"/>
    <property type="molecule type" value="Genomic_DNA"/>
</dbReference>
<proteinExistence type="predicted"/>
<dbReference type="OrthoDB" id="2547978at2"/>
<protein>
    <recommendedName>
        <fullName evidence="3">DUF4367 domain-containing protein</fullName>
    </recommendedName>
</protein>
<dbReference type="AlphaFoldDB" id="A0A229UIW5"/>
<comment type="caution">
    <text evidence="1">The sequence shown here is derived from an EMBL/GenBank/DDBJ whole genome shotgun (WGS) entry which is preliminary data.</text>
</comment>
<name>A0A229UIW5_9BACL</name>
<evidence type="ECO:0008006" key="3">
    <source>
        <dbReference type="Google" id="ProtNLM"/>
    </source>
</evidence>
<evidence type="ECO:0000313" key="1">
    <source>
        <dbReference type="EMBL" id="OXM83301.1"/>
    </source>
</evidence>
<gene>
    <name evidence="1" type="ORF">CF651_26610</name>
</gene>
<dbReference type="Proteomes" id="UP000215509">
    <property type="component" value="Unassembled WGS sequence"/>
</dbReference>